<dbReference type="OrthoDB" id="7464126at2759"/>
<reference evidence="3 4" key="1">
    <citation type="journal article" date="2012" name="PLoS Pathog.">
        <title>Diverse lifestyles and strategies of plant pathogenesis encoded in the genomes of eighteen Dothideomycetes fungi.</title>
        <authorList>
            <person name="Ohm R.A."/>
            <person name="Feau N."/>
            <person name="Henrissat B."/>
            <person name="Schoch C.L."/>
            <person name="Horwitz B.A."/>
            <person name="Barry K.W."/>
            <person name="Condon B.J."/>
            <person name="Copeland A.C."/>
            <person name="Dhillon B."/>
            <person name="Glaser F."/>
            <person name="Hesse C.N."/>
            <person name="Kosti I."/>
            <person name="LaButti K."/>
            <person name="Lindquist E.A."/>
            <person name="Lucas S."/>
            <person name="Salamov A.A."/>
            <person name="Bradshaw R.E."/>
            <person name="Ciuffetti L."/>
            <person name="Hamelin R.C."/>
            <person name="Kema G.H.J."/>
            <person name="Lawrence C."/>
            <person name="Scott J.A."/>
            <person name="Spatafora J.W."/>
            <person name="Turgeon B.G."/>
            <person name="de Wit P.J.G.M."/>
            <person name="Zhong S."/>
            <person name="Goodwin S.B."/>
            <person name="Grigoriev I.V."/>
        </authorList>
    </citation>
    <scope>NUCLEOTIDE SEQUENCE [LARGE SCALE GENOMIC DNA]</scope>
    <source>
        <strain evidence="4">ND90Pr / ATCC 201652</strain>
    </source>
</reference>
<sequence>MSNALAKASPLNPAIRLAQAVSELEADLSHGQKSMFRTLRSQSLSQTPSPRDIMQLTAEVDRRTSKKFSSACFGPRFTNFLHGVQQFATLGDIMVRGSQNLLACGVWSLVRMSLLSIVNLSTYIDKLSSLFMDVGRSAPRYQAIALLYPRSLELQSQLSEYFIVVVGLCHYLFKFGQKSTIQQFASSLSDAHLKTFQTDLHKWATSIKEQMDVSEAQESSGLRALTRQVFKSTSYQQRLTANLRVLNFCSTYDYQAGNISFYRQQAEYQEWRDSSYSSTLLYLGKLGLGKSVLLANIVDDLNLSAKDPPLVAYLQTRTIIGSLARQLLRNVPDLGVLTKSFPADKKVYFVLNSLDKCDNKEKETLVQAIGKIQVKLKILVALQIQTLCSIKTNHDIQEALLDLPKDLSETFTKILRKLAKSGSSDLALQRKTLQFVLAAYQPLTTNKLREALSVTPGDTTWDPSKILNDIYSALACCGCLLTVDEEELTVRVIHHSAQRMLADTVVTYLGYGVFGTELSRVKVHPIVAQSAPSKIVQATISSSSTARHLAIKFLGSRRQYEFDMSKALAEAYSSFNSKLEHASRFYAYTKIYWQDHIFYVSRHKAAIFKLCSKLIYNRASELNKADKNY</sequence>
<keyword evidence="1" id="KW-0677">Repeat</keyword>
<dbReference type="KEGG" id="bsc:COCSADRAFT_203293"/>
<dbReference type="Pfam" id="PF24883">
    <property type="entry name" value="NPHP3_N"/>
    <property type="match status" value="1"/>
</dbReference>
<name>M2SAI5_COCSN</name>
<protein>
    <recommendedName>
        <fullName evidence="2">Nephrocystin 3-like N-terminal domain-containing protein</fullName>
    </recommendedName>
</protein>
<gene>
    <name evidence="3" type="ORF">COCSADRAFT_203293</name>
</gene>
<dbReference type="InterPro" id="IPR056884">
    <property type="entry name" value="NPHP3-like_N"/>
</dbReference>
<dbReference type="GeneID" id="19134250"/>
<dbReference type="eggNOG" id="ENOG502SJFX">
    <property type="taxonomic scope" value="Eukaryota"/>
</dbReference>
<dbReference type="Proteomes" id="UP000016934">
    <property type="component" value="Unassembled WGS sequence"/>
</dbReference>
<dbReference type="AlphaFoldDB" id="M2SAI5"/>
<evidence type="ECO:0000313" key="4">
    <source>
        <dbReference type="Proteomes" id="UP000016934"/>
    </source>
</evidence>
<evidence type="ECO:0000256" key="1">
    <source>
        <dbReference type="ARBA" id="ARBA00022737"/>
    </source>
</evidence>
<accession>M2SAI5</accession>
<dbReference type="InterPro" id="IPR027417">
    <property type="entry name" value="P-loop_NTPase"/>
</dbReference>
<evidence type="ECO:0000313" key="3">
    <source>
        <dbReference type="EMBL" id="EMD59525.1"/>
    </source>
</evidence>
<organism evidence="3 4">
    <name type="scientific">Cochliobolus sativus (strain ND90Pr / ATCC 201652)</name>
    <name type="common">Common root rot and spot blotch fungus</name>
    <name type="synonym">Bipolaris sorokiniana</name>
    <dbReference type="NCBI Taxonomy" id="665912"/>
    <lineage>
        <taxon>Eukaryota</taxon>
        <taxon>Fungi</taxon>
        <taxon>Dikarya</taxon>
        <taxon>Ascomycota</taxon>
        <taxon>Pezizomycotina</taxon>
        <taxon>Dothideomycetes</taxon>
        <taxon>Pleosporomycetidae</taxon>
        <taxon>Pleosporales</taxon>
        <taxon>Pleosporineae</taxon>
        <taxon>Pleosporaceae</taxon>
        <taxon>Bipolaris</taxon>
    </lineage>
</organism>
<reference evidence="4" key="2">
    <citation type="journal article" date="2013" name="PLoS Genet.">
        <title>Comparative genome structure, secondary metabolite, and effector coding capacity across Cochliobolus pathogens.</title>
        <authorList>
            <person name="Condon B.J."/>
            <person name="Leng Y."/>
            <person name="Wu D."/>
            <person name="Bushley K.E."/>
            <person name="Ohm R.A."/>
            <person name="Otillar R."/>
            <person name="Martin J."/>
            <person name="Schackwitz W."/>
            <person name="Grimwood J."/>
            <person name="MohdZainudin N."/>
            <person name="Xue C."/>
            <person name="Wang R."/>
            <person name="Manning V.A."/>
            <person name="Dhillon B."/>
            <person name="Tu Z.J."/>
            <person name="Steffenson B.J."/>
            <person name="Salamov A."/>
            <person name="Sun H."/>
            <person name="Lowry S."/>
            <person name="LaButti K."/>
            <person name="Han J."/>
            <person name="Copeland A."/>
            <person name="Lindquist E."/>
            <person name="Barry K."/>
            <person name="Schmutz J."/>
            <person name="Baker S.E."/>
            <person name="Ciuffetti L.M."/>
            <person name="Grigoriev I.V."/>
            <person name="Zhong S."/>
            <person name="Turgeon B.G."/>
        </authorList>
    </citation>
    <scope>NUCLEOTIDE SEQUENCE [LARGE SCALE GENOMIC DNA]</scope>
    <source>
        <strain evidence="4">ND90Pr / ATCC 201652</strain>
    </source>
</reference>
<dbReference type="RefSeq" id="XP_007704565.1">
    <property type="nucleotide sequence ID" value="XM_007706375.1"/>
</dbReference>
<feature type="domain" description="Nephrocystin 3-like N-terminal" evidence="2">
    <location>
        <begin position="264"/>
        <end position="333"/>
    </location>
</feature>
<dbReference type="HOGENOM" id="CLU_000288_34_3_1"/>
<proteinExistence type="predicted"/>
<keyword evidence="4" id="KW-1185">Reference proteome</keyword>
<dbReference type="PANTHER" id="PTHR10039:SF10">
    <property type="entry name" value="NACHT DOMAIN-CONTAINING PROTEIN"/>
    <property type="match status" value="1"/>
</dbReference>
<evidence type="ECO:0000259" key="2">
    <source>
        <dbReference type="Pfam" id="PF24883"/>
    </source>
</evidence>
<dbReference type="Gene3D" id="3.40.50.300">
    <property type="entry name" value="P-loop containing nucleotide triphosphate hydrolases"/>
    <property type="match status" value="1"/>
</dbReference>
<dbReference type="PANTHER" id="PTHR10039">
    <property type="entry name" value="AMELOGENIN"/>
    <property type="match status" value="1"/>
</dbReference>
<dbReference type="EMBL" id="KB445652">
    <property type="protein sequence ID" value="EMD59525.1"/>
    <property type="molecule type" value="Genomic_DNA"/>
</dbReference>